<organism evidence="2 3">
    <name type="scientific">Candidatus Cryptobacteroides faecipullorum</name>
    <dbReference type="NCBI Taxonomy" id="2840764"/>
    <lineage>
        <taxon>Bacteria</taxon>
        <taxon>Pseudomonadati</taxon>
        <taxon>Bacteroidota</taxon>
        <taxon>Bacteroidia</taxon>
        <taxon>Bacteroidales</taxon>
        <taxon>Candidatus Cryptobacteroides</taxon>
    </lineage>
</organism>
<reference evidence="2" key="2">
    <citation type="journal article" date="2021" name="PeerJ">
        <title>Extensive microbial diversity within the chicken gut microbiome revealed by metagenomics and culture.</title>
        <authorList>
            <person name="Gilroy R."/>
            <person name="Ravi A."/>
            <person name="Getino M."/>
            <person name="Pursley I."/>
            <person name="Horton D.L."/>
            <person name="Alikhan N.F."/>
            <person name="Baker D."/>
            <person name="Gharbi K."/>
            <person name="Hall N."/>
            <person name="Watson M."/>
            <person name="Adriaenssens E.M."/>
            <person name="Foster-Nyarko E."/>
            <person name="Jarju S."/>
            <person name="Secka A."/>
            <person name="Antonio M."/>
            <person name="Oren A."/>
            <person name="Chaudhuri R.R."/>
            <person name="La Ragione R."/>
            <person name="Hildebrand F."/>
            <person name="Pallen M.J."/>
        </authorList>
    </citation>
    <scope>NUCLEOTIDE SEQUENCE</scope>
    <source>
        <strain evidence="2">B1-15692</strain>
    </source>
</reference>
<dbReference type="InterPro" id="IPR000182">
    <property type="entry name" value="GNAT_dom"/>
</dbReference>
<dbReference type="EMBL" id="JADIMH010000047">
    <property type="protein sequence ID" value="MBO8467702.1"/>
    <property type="molecule type" value="Genomic_DNA"/>
</dbReference>
<evidence type="ECO:0000313" key="3">
    <source>
        <dbReference type="Proteomes" id="UP000823660"/>
    </source>
</evidence>
<dbReference type="Pfam" id="PF13302">
    <property type="entry name" value="Acetyltransf_3"/>
    <property type="match status" value="1"/>
</dbReference>
<dbReference type="Gene3D" id="3.40.630.30">
    <property type="match status" value="1"/>
</dbReference>
<evidence type="ECO:0000259" key="1">
    <source>
        <dbReference type="PROSITE" id="PS51186"/>
    </source>
</evidence>
<dbReference type="GO" id="GO:0016747">
    <property type="term" value="F:acyltransferase activity, transferring groups other than amino-acyl groups"/>
    <property type="evidence" value="ECO:0007669"/>
    <property type="project" value="InterPro"/>
</dbReference>
<proteinExistence type="predicted"/>
<feature type="domain" description="N-acetyltransferase" evidence="1">
    <location>
        <begin position="13"/>
        <end position="175"/>
    </location>
</feature>
<gene>
    <name evidence="2" type="ORF">IAB99_08065</name>
</gene>
<dbReference type="SUPFAM" id="SSF55729">
    <property type="entry name" value="Acyl-CoA N-acyltransferases (Nat)"/>
    <property type="match status" value="1"/>
</dbReference>
<dbReference type="InterPro" id="IPR051531">
    <property type="entry name" value="N-acetyltransferase"/>
</dbReference>
<dbReference type="InterPro" id="IPR016181">
    <property type="entry name" value="Acyl_CoA_acyltransferase"/>
</dbReference>
<reference evidence="2" key="1">
    <citation type="submission" date="2020-10" db="EMBL/GenBank/DDBJ databases">
        <authorList>
            <person name="Gilroy R."/>
        </authorList>
    </citation>
    <scope>NUCLEOTIDE SEQUENCE</scope>
    <source>
        <strain evidence="2">B1-15692</strain>
    </source>
</reference>
<sequence length="218" mass="24689">MEKIVYQLVTERLILRPWRESDADALYKYAKDPAIGQAAGWPPHTSVENSLEIIRTVFAAPETYAVVLKETGEPVGSAGIMCGDGLHSAEMLQGEAEIGYWIGKPYWGQGLIPEAVRCLLQRCFEDLGMTAVWCGYYDGNTKSRRVMDKCGFHFHHTEEGKTSPLGDIRTEHFMRITKEEWETDQIRILPVDTGKKRYLPLLLLGDDPTFLIASYIFD</sequence>
<dbReference type="AlphaFoldDB" id="A0A9D9NBJ2"/>
<name>A0A9D9NBJ2_9BACT</name>
<dbReference type="PANTHER" id="PTHR43792">
    <property type="entry name" value="GNAT FAMILY, PUTATIVE (AFU_ORTHOLOGUE AFUA_3G00765)-RELATED-RELATED"/>
    <property type="match status" value="1"/>
</dbReference>
<protein>
    <submittedName>
        <fullName evidence="2">GNAT family N-acetyltransferase</fullName>
    </submittedName>
</protein>
<accession>A0A9D9NBJ2</accession>
<dbReference type="Proteomes" id="UP000823660">
    <property type="component" value="Unassembled WGS sequence"/>
</dbReference>
<comment type="caution">
    <text evidence="2">The sequence shown here is derived from an EMBL/GenBank/DDBJ whole genome shotgun (WGS) entry which is preliminary data.</text>
</comment>
<evidence type="ECO:0000313" key="2">
    <source>
        <dbReference type="EMBL" id="MBO8467702.1"/>
    </source>
</evidence>
<dbReference type="PROSITE" id="PS51186">
    <property type="entry name" value="GNAT"/>
    <property type="match status" value="1"/>
</dbReference>